<feature type="region of interest" description="Disordered" evidence="1">
    <location>
        <begin position="244"/>
        <end position="274"/>
    </location>
</feature>
<feature type="compositionally biased region" description="Low complexity" evidence="1">
    <location>
        <begin position="582"/>
        <end position="595"/>
    </location>
</feature>
<dbReference type="InterPro" id="IPR020635">
    <property type="entry name" value="Tyr_kinase_cat_dom"/>
</dbReference>
<dbReference type="PANTHER" id="PTHR24359">
    <property type="entry name" value="SERINE/THREONINE-PROTEIN KINASE SBK1"/>
    <property type="match status" value="1"/>
</dbReference>
<dbReference type="InterPro" id="IPR011009">
    <property type="entry name" value="Kinase-like_dom_sf"/>
</dbReference>
<evidence type="ECO:0000313" key="3">
    <source>
        <dbReference type="EMBL" id="KAK3272060.1"/>
    </source>
</evidence>
<feature type="compositionally biased region" description="Basic and acidic residues" evidence="1">
    <location>
        <begin position="417"/>
        <end position="426"/>
    </location>
</feature>
<dbReference type="AlphaFoldDB" id="A0AAE0L540"/>
<dbReference type="PANTHER" id="PTHR24359:SF1">
    <property type="entry name" value="INHIBITOR OF NUCLEAR FACTOR KAPPA-B KINASE EPSILON SUBUNIT HOMOLOG 1-RELATED"/>
    <property type="match status" value="1"/>
</dbReference>
<dbReference type="GO" id="GO:0004713">
    <property type="term" value="F:protein tyrosine kinase activity"/>
    <property type="evidence" value="ECO:0007669"/>
    <property type="project" value="InterPro"/>
</dbReference>
<evidence type="ECO:0000313" key="4">
    <source>
        <dbReference type="Proteomes" id="UP001190700"/>
    </source>
</evidence>
<reference evidence="3 4" key="1">
    <citation type="journal article" date="2015" name="Genome Biol. Evol.">
        <title>Comparative Genomics of a Bacterivorous Green Alga Reveals Evolutionary Causalities and Consequences of Phago-Mixotrophic Mode of Nutrition.</title>
        <authorList>
            <person name="Burns J.A."/>
            <person name="Paasch A."/>
            <person name="Narechania A."/>
            <person name="Kim E."/>
        </authorList>
    </citation>
    <scope>NUCLEOTIDE SEQUENCE [LARGE SCALE GENOMIC DNA]</scope>
    <source>
        <strain evidence="3 4">PLY_AMNH</strain>
    </source>
</reference>
<feature type="compositionally biased region" description="Basic residues" evidence="1">
    <location>
        <begin position="565"/>
        <end position="574"/>
    </location>
</feature>
<proteinExistence type="predicted"/>
<dbReference type="GO" id="GO:0005524">
    <property type="term" value="F:ATP binding"/>
    <property type="evidence" value="ECO:0007669"/>
    <property type="project" value="InterPro"/>
</dbReference>
<dbReference type="Proteomes" id="UP001190700">
    <property type="component" value="Unassembled WGS sequence"/>
</dbReference>
<dbReference type="SUPFAM" id="SSF56112">
    <property type="entry name" value="Protein kinase-like (PK-like)"/>
    <property type="match status" value="1"/>
</dbReference>
<dbReference type="Pfam" id="PF14381">
    <property type="entry name" value="EDR1_CTR1_ARMC3_pept"/>
    <property type="match status" value="1"/>
</dbReference>
<dbReference type="PROSITE" id="PS50011">
    <property type="entry name" value="PROTEIN_KINASE_DOM"/>
    <property type="match status" value="1"/>
</dbReference>
<dbReference type="SMART" id="SM00219">
    <property type="entry name" value="TyrKc"/>
    <property type="match status" value="1"/>
</dbReference>
<feature type="region of interest" description="Disordered" evidence="1">
    <location>
        <begin position="392"/>
        <end position="442"/>
    </location>
</feature>
<dbReference type="GO" id="GO:0004674">
    <property type="term" value="F:protein serine/threonine kinase activity"/>
    <property type="evidence" value="ECO:0007669"/>
    <property type="project" value="TreeGrafter"/>
</dbReference>
<accession>A0AAE0L540</accession>
<name>A0AAE0L540_9CHLO</name>
<feature type="region of interest" description="Disordered" evidence="1">
    <location>
        <begin position="533"/>
        <end position="650"/>
    </location>
</feature>
<dbReference type="InterPro" id="IPR008271">
    <property type="entry name" value="Ser/Thr_kinase_AS"/>
</dbReference>
<comment type="caution">
    <text evidence="3">The sequence shown here is derived from an EMBL/GenBank/DDBJ whole genome shotgun (WGS) entry which is preliminary data.</text>
</comment>
<evidence type="ECO:0000259" key="2">
    <source>
        <dbReference type="PROSITE" id="PS50011"/>
    </source>
</evidence>
<keyword evidence="4" id="KW-1185">Reference proteome</keyword>
<organism evidence="3 4">
    <name type="scientific">Cymbomonas tetramitiformis</name>
    <dbReference type="NCBI Taxonomy" id="36881"/>
    <lineage>
        <taxon>Eukaryota</taxon>
        <taxon>Viridiplantae</taxon>
        <taxon>Chlorophyta</taxon>
        <taxon>Pyramimonadophyceae</taxon>
        <taxon>Pyramimonadales</taxon>
        <taxon>Pyramimonadaceae</taxon>
        <taxon>Cymbomonas</taxon>
    </lineage>
</organism>
<feature type="region of interest" description="Disordered" evidence="1">
    <location>
        <begin position="483"/>
        <end position="512"/>
    </location>
</feature>
<dbReference type="InterPro" id="IPR000719">
    <property type="entry name" value="Prot_kinase_dom"/>
</dbReference>
<dbReference type="InterPro" id="IPR001245">
    <property type="entry name" value="Ser-Thr/Tyr_kinase_cat_dom"/>
</dbReference>
<dbReference type="Pfam" id="PF07714">
    <property type="entry name" value="PK_Tyr_Ser-Thr"/>
    <property type="match status" value="1"/>
</dbReference>
<sequence>MTATEIMTCSEVEGRCFGAGVSPESRQLAIIPYSAPYVLDHHSETRECDTQRSSGNQSSAESINCMASRLLTPRFAALNLTRLGITTEVSARSVDIKNLVNLQQLELYHICTSSARNQVPEDKLDEIPPRQLRDMSLRAHLSRHDLDLVRSLPSLRTLQLQASGQRGNTVTWHMDKLAPEALLAEDSGLSVECVRLQEQPDQAEGSGIFSERSSIEEIDHKRKGAPKMSRDLFAAELQPFLPANGRCRVSPRSKGKGLSKNSMNTEGEKADVQAPGPLYPSACASDAASLLLQGGVLHEGIRDAGEPACSALPAATPRAMENSSCGECCGGASAGEATQQRAWWPASDSHNSTATSMRFILGSAEGAVQAGKAGDAQCPAGSGEEVGKLHAEDLPEGGAGHHPWAAAEARSGNVEECAEHSAREEGGSCSVHGEAGGDGELHAEARGSMPEREMEAQSSGRPAVALQEAAPRDAELELQDVAQRGAEEAETSEGICNEAMRERSGSAETSEGICNEAMRERSGSAETSEGICNEAMRERSGSASEQLGEGCGGGRGGGMQCTERRRIKAGRSRQTRGGGQQEEGSGTTSAPGGAAECRRRKYGATDAESDATDVETGEESCNEWQAQQARLPGEDGGPKRGKRARRTTGLEASRRYHARHILRADEHEERIVDGFYDPGRGGTFQSLEALEQAPPSVDPCTREVILVDRERDQGLEAIRIHAQQLLGTLGSDASPHQRAVTLALFVSDCFGGGDRASRTSDACRAVKGPMGSLRVEPTPVAGVPASSPAPPMAMSLETDSMFPVQSLPELCHHTIRALKMRLGGNVVPLGCLPYGVCRHRAILYKYLCDAAEPRLPCTLVRGFRDATPHAWNTLSLGSLEGAEGTPRGDARVGEFLVDTCDAVAVRPRWQPVVGASLLPDAEQLLRYVPHRELHHRKQAELEIEMLRIIGHGNSGAYVQSCCIGNMRAAAKLIPLPAAAFNSEGLASSSKDTAYCLHELRVLTLLPPHDHIPAFYGHEVLVARKQLALYMEVVEDGALDTYLHSGTHWHRDWTPSAVLPEQRGRSARHVDAPDVPVGWQGTQVEYGERSAELGNAEPGCGVEDSVDARGRAPLWPANSAVSPAAALHIAAQVASALAHLHEHGIIHRDIKASNVLVKMQGAAPEAKLCDFSVAFAHRICCGGVTPVGTAGLRMTATGFVAGA</sequence>
<dbReference type="InterPro" id="IPR055164">
    <property type="entry name" value="EDR1/CTR1/ARMC3-like_pept-like"/>
</dbReference>
<evidence type="ECO:0000256" key="1">
    <source>
        <dbReference type="SAM" id="MobiDB-lite"/>
    </source>
</evidence>
<feature type="compositionally biased region" description="Gly residues" evidence="1">
    <location>
        <begin position="549"/>
        <end position="559"/>
    </location>
</feature>
<dbReference type="EMBL" id="LGRX02009185">
    <property type="protein sequence ID" value="KAK3272060.1"/>
    <property type="molecule type" value="Genomic_DNA"/>
</dbReference>
<gene>
    <name evidence="3" type="ORF">CYMTET_19620</name>
</gene>
<feature type="domain" description="Protein kinase" evidence="2">
    <location>
        <begin position="943"/>
        <end position="1202"/>
    </location>
</feature>
<protein>
    <recommendedName>
        <fullName evidence="2">Protein kinase domain-containing protein</fullName>
    </recommendedName>
</protein>
<dbReference type="Gene3D" id="1.10.510.10">
    <property type="entry name" value="Transferase(Phosphotransferase) domain 1"/>
    <property type="match status" value="1"/>
</dbReference>
<dbReference type="PROSITE" id="PS00108">
    <property type="entry name" value="PROTEIN_KINASE_ST"/>
    <property type="match status" value="1"/>
</dbReference>
<feature type="compositionally biased region" description="Acidic residues" evidence="1">
    <location>
        <begin position="607"/>
        <end position="621"/>
    </location>
</feature>